<keyword evidence="7 18" id="KW-0479">Metal-binding</keyword>
<dbReference type="EC" id="2.3.1.157" evidence="18"/>
<dbReference type="UniPathway" id="UPA00113">
    <property type="reaction ID" value="UER00532"/>
</dbReference>
<evidence type="ECO:0000256" key="11">
    <source>
        <dbReference type="ARBA" id="ARBA00022984"/>
    </source>
</evidence>
<feature type="active site" description="Proton acceptor" evidence="18">
    <location>
        <position position="364"/>
    </location>
</feature>
<evidence type="ECO:0000256" key="17">
    <source>
        <dbReference type="ARBA" id="ARBA00049628"/>
    </source>
</evidence>
<evidence type="ECO:0000256" key="4">
    <source>
        <dbReference type="ARBA" id="ARBA00022490"/>
    </source>
</evidence>
<evidence type="ECO:0000256" key="7">
    <source>
        <dbReference type="ARBA" id="ARBA00022723"/>
    </source>
</evidence>
<dbReference type="GO" id="GO:0000287">
    <property type="term" value="F:magnesium ion binding"/>
    <property type="evidence" value="ECO:0007669"/>
    <property type="project" value="UniProtKB-UniRule"/>
</dbReference>
<comment type="caution">
    <text evidence="18">Lacks conserved residue(s) required for the propagation of feature annotation.</text>
</comment>
<feature type="binding site" evidence="18">
    <location>
        <position position="143"/>
    </location>
    <ligand>
        <name>UDP-N-acetyl-alpha-D-glucosamine</name>
        <dbReference type="ChEBI" id="CHEBI:57705"/>
    </ligand>
</feature>
<reference evidence="20" key="1">
    <citation type="journal article" date="2020" name="mSystems">
        <title>Genome- and Community-Level Interaction Insights into Carbon Utilization and Element Cycling Functions of Hydrothermarchaeota in Hydrothermal Sediment.</title>
        <authorList>
            <person name="Zhou Z."/>
            <person name="Liu Y."/>
            <person name="Xu W."/>
            <person name="Pan J."/>
            <person name="Luo Z.H."/>
            <person name="Li M."/>
        </authorList>
    </citation>
    <scope>NUCLEOTIDE SEQUENCE [LARGE SCALE GENOMIC DNA]</scope>
    <source>
        <strain evidence="20">SpSt-289</strain>
    </source>
</reference>
<comment type="similarity">
    <text evidence="3 18">In the N-terminal section; belongs to the N-acetylglucosamine-1-phosphate uridyltransferase family.</text>
</comment>
<evidence type="ECO:0000256" key="6">
    <source>
        <dbReference type="ARBA" id="ARBA00022695"/>
    </source>
</evidence>
<dbReference type="EC" id="2.7.7.23" evidence="18"/>
<comment type="similarity">
    <text evidence="2 18">In the C-terminal section; belongs to the transferase hexapeptide repeat family.</text>
</comment>
<dbReference type="EMBL" id="DSMG01000198">
    <property type="protein sequence ID" value="HDX33685.1"/>
    <property type="molecule type" value="Genomic_DNA"/>
</dbReference>
<evidence type="ECO:0000256" key="16">
    <source>
        <dbReference type="ARBA" id="ARBA00048493"/>
    </source>
</evidence>
<evidence type="ECO:0000256" key="3">
    <source>
        <dbReference type="ARBA" id="ARBA00007947"/>
    </source>
</evidence>
<dbReference type="InterPro" id="IPR025877">
    <property type="entry name" value="MobA-like_NTP_Trfase"/>
</dbReference>
<feature type="binding site" evidence="18">
    <location>
        <position position="229"/>
    </location>
    <ligand>
        <name>UDP-N-acetyl-alpha-D-glucosamine</name>
        <dbReference type="ChEBI" id="CHEBI:57705"/>
    </ligand>
</feature>
<comment type="catalytic activity">
    <reaction evidence="15 18">
        <text>alpha-D-glucosamine 1-phosphate + acetyl-CoA = N-acetyl-alpha-D-glucosamine 1-phosphate + CoA + H(+)</text>
        <dbReference type="Rhea" id="RHEA:13725"/>
        <dbReference type="ChEBI" id="CHEBI:15378"/>
        <dbReference type="ChEBI" id="CHEBI:57287"/>
        <dbReference type="ChEBI" id="CHEBI:57288"/>
        <dbReference type="ChEBI" id="CHEBI:57776"/>
        <dbReference type="ChEBI" id="CHEBI:58516"/>
        <dbReference type="EC" id="2.3.1.157"/>
    </reaction>
</comment>
<dbReference type="Pfam" id="PF00132">
    <property type="entry name" value="Hexapep"/>
    <property type="match status" value="2"/>
</dbReference>
<comment type="subcellular location">
    <subcellularLocation>
        <location evidence="1 18">Cytoplasm</location>
    </subcellularLocation>
</comment>
<dbReference type="GO" id="GO:0016020">
    <property type="term" value="C:membrane"/>
    <property type="evidence" value="ECO:0007669"/>
    <property type="project" value="GOC"/>
</dbReference>
<feature type="binding site" evidence="18">
    <location>
        <position position="72"/>
    </location>
    <ligand>
        <name>UDP-N-acetyl-alpha-D-glucosamine</name>
        <dbReference type="ChEBI" id="CHEBI:57705"/>
    </ligand>
</feature>
<accession>A0A7C1JST8</accession>
<keyword evidence="13 18" id="KW-0012">Acyltransferase</keyword>
<dbReference type="GO" id="GO:0009252">
    <property type="term" value="P:peptidoglycan biosynthetic process"/>
    <property type="evidence" value="ECO:0007669"/>
    <property type="project" value="UniProtKB-UniRule"/>
</dbReference>
<keyword evidence="10 18" id="KW-0133">Cell shape</keyword>
<feature type="binding site" evidence="18">
    <location>
        <begin position="77"/>
        <end position="78"/>
    </location>
    <ligand>
        <name>UDP-N-acetyl-alpha-D-glucosamine</name>
        <dbReference type="ChEBI" id="CHEBI:57705"/>
    </ligand>
</feature>
<feature type="binding site" evidence="18">
    <location>
        <position position="173"/>
    </location>
    <ligand>
        <name>UDP-N-acetyl-alpha-D-glucosamine</name>
        <dbReference type="ChEBI" id="CHEBI:57705"/>
    </ligand>
</feature>
<evidence type="ECO:0000256" key="8">
    <source>
        <dbReference type="ARBA" id="ARBA00022737"/>
    </source>
</evidence>
<evidence type="ECO:0000313" key="20">
    <source>
        <dbReference type="EMBL" id="HDX33685.1"/>
    </source>
</evidence>
<evidence type="ECO:0000256" key="15">
    <source>
        <dbReference type="ARBA" id="ARBA00048247"/>
    </source>
</evidence>
<feature type="binding site" evidence="18">
    <location>
        <position position="102"/>
    </location>
    <ligand>
        <name>Mg(2+)</name>
        <dbReference type="ChEBI" id="CHEBI:18420"/>
    </ligand>
</feature>
<feature type="binding site" evidence="18">
    <location>
        <position position="381"/>
    </location>
    <ligand>
        <name>acetyl-CoA</name>
        <dbReference type="ChEBI" id="CHEBI:57288"/>
    </ligand>
</feature>
<feature type="domain" description="MobA-like NTP transferase" evidence="19">
    <location>
        <begin position="5"/>
        <end position="124"/>
    </location>
</feature>
<comment type="pathway">
    <text evidence="18">Nucleotide-sugar biosynthesis; UDP-N-acetyl-alpha-D-glucosamine biosynthesis; N-acetyl-alpha-D-glucosamine 1-phosphate from alpha-D-glucosamine 6-phosphate (route II): step 2/2.</text>
</comment>
<dbReference type="GO" id="GO:0019134">
    <property type="term" value="F:glucosamine-1-phosphate N-acetyltransferase activity"/>
    <property type="evidence" value="ECO:0007669"/>
    <property type="project" value="UniProtKB-UniRule"/>
</dbReference>
<comment type="function">
    <text evidence="17 18">Catalyzes the last two sequential reactions in the de novo biosynthetic pathway for UDP-N-acetylglucosamine (UDP-GlcNAc). The C-terminal domain catalyzes the transfer of acetyl group from acetyl coenzyme A to glucosamine-1-phosphate (GlcN-1-P) to produce N-acetylglucosamine-1-phosphate (GlcNAc-1-P), which is converted into UDP-GlcNAc by the transfer of uridine 5-monophosphate (from uridine 5-triphosphate), a reaction catalyzed by the N-terminal domain.</text>
</comment>
<dbReference type="PANTHER" id="PTHR43584:SF3">
    <property type="entry name" value="BIFUNCTIONAL PROTEIN GLMU"/>
    <property type="match status" value="1"/>
</dbReference>
<dbReference type="GO" id="GO:0006048">
    <property type="term" value="P:UDP-N-acetylglucosamine biosynthetic process"/>
    <property type="evidence" value="ECO:0007669"/>
    <property type="project" value="UniProtKB-UniPathway"/>
</dbReference>
<gene>
    <name evidence="18 20" type="primary">glmU</name>
    <name evidence="20" type="ORF">ENQ20_19705</name>
</gene>
<evidence type="ECO:0000256" key="18">
    <source>
        <dbReference type="HAMAP-Rule" id="MF_01631"/>
    </source>
</evidence>
<evidence type="ECO:0000256" key="1">
    <source>
        <dbReference type="ARBA" id="ARBA00004496"/>
    </source>
</evidence>
<keyword evidence="5 18" id="KW-0808">Transferase</keyword>
<evidence type="ECO:0000256" key="13">
    <source>
        <dbReference type="ARBA" id="ARBA00023315"/>
    </source>
</evidence>
<dbReference type="HAMAP" id="MF_01631">
    <property type="entry name" value="GlmU"/>
    <property type="match status" value="1"/>
</dbReference>
<dbReference type="SUPFAM" id="SSF53448">
    <property type="entry name" value="Nucleotide-diphospho-sugar transferases"/>
    <property type="match status" value="1"/>
</dbReference>
<evidence type="ECO:0000259" key="19">
    <source>
        <dbReference type="Pfam" id="PF12804"/>
    </source>
</evidence>
<feature type="region of interest" description="Pyrophosphorylase" evidence="18">
    <location>
        <begin position="1"/>
        <end position="231"/>
    </location>
</feature>
<feature type="binding site" evidence="18">
    <location>
        <position position="334"/>
    </location>
    <ligand>
        <name>UDP-N-acetyl-alpha-D-glucosamine</name>
        <dbReference type="ChEBI" id="CHEBI:57705"/>
    </ligand>
</feature>
<feature type="binding site" evidence="18">
    <location>
        <position position="444"/>
    </location>
    <ligand>
        <name>acetyl-CoA</name>
        <dbReference type="ChEBI" id="CHEBI:57288"/>
    </ligand>
</feature>
<dbReference type="PANTHER" id="PTHR43584">
    <property type="entry name" value="NUCLEOTIDYL TRANSFERASE"/>
    <property type="match status" value="1"/>
</dbReference>
<feature type="binding site" evidence="18">
    <location>
        <position position="229"/>
    </location>
    <ligand>
        <name>Mg(2+)</name>
        <dbReference type="ChEBI" id="CHEBI:18420"/>
    </ligand>
</feature>
<dbReference type="InterPro" id="IPR038009">
    <property type="entry name" value="GlmU_C_LbH"/>
</dbReference>
<feature type="binding site" evidence="18">
    <location>
        <position position="406"/>
    </location>
    <ligand>
        <name>acetyl-CoA</name>
        <dbReference type="ChEBI" id="CHEBI:57288"/>
    </ligand>
</feature>
<dbReference type="InterPro" id="IPR011004">
    <property type="entry name" value="Trimer_LpxA-like_sf"/>
</dbReference>
<comment type="subunit">
    <text evidence="18">Homotrimer.</text>
</comment>
<dbReference type="CDD" id="cd02540">
    <property type="entry name" value="GT2_GlmU_N_bac"/>
    <property type="match status" value="1"/>
</dbReference>
<keyword evidence="9 18" id="KW-0460">Magnesium</keyword>
<feature type="binding site" evidence="18">
    <location>
        <position position="352"/>
    </location>
    <ligand>
        <name>UDP-N-acetyl-alpha-D-glucosamine</name>
        <dbReference type="ChEBI" id="CHEBI:57705"/>
    </ligand>
</feature>
<keyword evidence="8 18" id="KW-0677">Repeat</keyword>
<dbReference type="InterPro" id="IPR050065">
    <property type="entry name" value="GlmU-like"/>
</dbReference>
<dbReference type="GO" id="GO:0071555">
    <property type="term" value="P:cell wall organization"/>
    <property type="evidence" value="ECO:0007669"/>
    <property type="project" value="UniProtKB-KW"/>
</dbReference>
<feature type="binding site" evidence="18">
    <location>
        <begin position="387"/>
        <end position="388"/>
    </location>
    <ligand>
        <name>acetyl-CoA</name>
        <dbReference type="ChEBI" id="CHEBI:57288"/>
    </ligand>
</feature>
<feature type="binding site" evidence="18">
    <location>
        <begin position="8"/>
        <end position="11"/>
    </location>
    <ligand>
        <name>UDP-N-acetyl-alpha-D-glucosamine</name>
        <dbReference type="ChEBI" id="CHEBI:57705"/>
    </ligand>
</feature>
<comment type="catalytic activity">
    <reaction evidence="16 18">
        <text>N-acetyl-alpha-D-glucosamine 1-phosphate + UTP + H(+) = UDP-N-acetyl-alpha-D-glucosamine + diphosphate</text>
        <dbReference type="Rhea" id="RHEA:13509"/>
        <dbReference type="ChEBI" id="CHEBI:15378"/>
        <dbReference type="ChEBI" id="CHEBI:33019"/>
        <dbReference type="ChEBI" id="CHEBI:46398"/>
        <dbReference type="ChEBI" id="CHEBI:57705"/>
        <dbReference type="ChEBI" id="CHEBI:57776"/>
        <dbReference type="EC" id="2.7.7.23"/>
    </reaction>
</comment>
<comment type="pathway">
    <text evidence="18">Bacterial outer membrane biogenesis; LPS lipid A biosynthesis.</text>
</comment>
<dbReference type="GO" id="GO:0003977">
    <property type="term" value="F:UDP-N-acetylglucosamine diphosphorylase activity"/>
    <property type="evidence" value="ECO:0007669"/>
    <property type="project" value="UniProtKB-UniRule"/>
</dbReference>
<name>A0A7C1JST8_9CHLR</name>
<evidence type="ECO:0000256" key="10">
    <source>
        <dbReference type="ARBA" id="ARBA00022960"/>
    </source>
</evidence>
<dbReference type="GO" id="GO:0000902">
    <property type="term" value="P:cell morphogenesis"/>
    <property type="evidence" value="ECO:0007669"/>
    <property type="project" value="UniProtKB-UniRule"/>
</dbReference>
<evidence type="ECO:0000256" key="12">
    <source>
        <dbReference type="ARBA" id="ARBA00023268"/>
    </source>
</evidence>
<dbReference type="InterPro" id="IPR005882">
    <property type="entry name" value="Bifunctional_GlmU"/>
</dbReference>
<keyword evidence="14 18" id="KW-0961">Cell wall biogenesis/degradation</keyword>
<dbReference type="Pfam" id="PF12804">
    <property type="entry name" value="NTP_transf_3"/>
    <property type="match status" value="1"/>
</dbReference>
<evidence type="ECO:0000256" key="9">
    <source>
        <dbReference type="ARBA" id="ARBA00022842"/>
    </source>
</evidence>
<evidence type="ECO:0000256" key="2">
    <source>
        <dbReference type="ARBA" id="ARBA00007707"/>
    </source>
</evidence>
<feature type="region of interest" description="N-acetyltransferase" evidence="18">
    <location>
        <begin position="253"/>
        <end position="460"/>
    </location>
</feature>
<protein>
    <recommendedName>
        <fullName evidence="18">Bifunctional protein GlmU</fullName>
    </recommendedName>
    <domain>
        <recommendedName>
            <fullName evidence="18">UDP-N-acetylglucosamine pyrophosphorylase</fullName>
            <ecNumber evidence="18">2.7.7.23</ecNumber>
        </recommendedName>
        <alternativeName>
            <fullName evidence="18">N-acetylglucosamine-1-phosphate uridyltransferase</fullName>
        </alternativeName>
    </domain>
    <domain>
        <recommendedName>
            <fullName evidence="18">Glucosamine-1-phosphate N-acetyltransferase</fullName>
            <ecNumber evidence="18">2.3.1.157</ecNumber>
        </recommendedName>
    </domain>
</protein>
<feature type="binding site" evidence="18">
    <location>
        <position position="424"/>
    </location>
    <ligand>
        <name>acetyl-CoA</name>
        <dbReference type="ChEBI" id="CHEBI:57288"/>
    </ligand>
</feature>
<comment type="pathway">
    <text evidence="18">Nucleotide-sugar biosynthesis; UDP-N-acetyl-alpha-D-glucosamine biosynthesis; UDP-N-acetyl-alpha-D-glucosamine from N-acetyl-alpha-D-glucosamine 1-phosphate: step 1/1.</text>
</comment>
<feature type="binding site" evidence="18">
    <location>
        <position position="378"/>
    </location>
    <ligand>
        <name>UDP-N-acetyl-alpha-D-glucosamine</name>
        <dbReference type="ChEBI" id="CHEBI:57705"/>
    </ligand>
</feature>
<dbReference type="UniPathway" id="UPA00973"/>
<sequence>MKASAILLAAGYGTRMKSDLPKVMHSLVGRPMIDWAMRSIEPLVESPPVVVVGHGQEQVRSFLRDRAVYAEQRDLLGTGHAVLQALPFVDTDTDVIVVTYADMPLLTQETLRRLLDLYRAHASDPMLAIAMLTVRRENPQGFGRIVRRSDGSVAAIVEEADCTPEQLAICELNPGVYCFQAAWLRQNLPNIPVSAKGEYYLTDLVAIATSQGRQVVTLEAPLDDVYGVNNRVHLAEAEAILRRRILERHMLAGVTIVDPHSTYIEDTVQIGADTIIWPGCILQGATVIGRHCTIGPYSQIIDTQIADRCRVVYSVLEQARMDQGAEIGPFSHLRKGAHLGENVHMGNFGEVKDSYLGPGVKMGHFSYIGNAEIGANVNIGAGTITCNYDGVHKSKTIIGDHAFIGSDTMLVAPVVVGEFARTGAGSVVTRDIPAHATAYGVPARVRHVDNRASPKESSEE</sequence>
<dbReference type="Gene3D" id="2.160.10.10">
    <property type="entry name" value="Hexapeptide repeat proteins"/>
    <property type="match status" value="1"/>
</dbReference>
<dbReference type="GO" id="GO:0005737">
    <property type="term" value="C:cytoplasm"/>
    <property type="evidence" value="ECO:0007669"/>
    <property type="project" value="UniProtKB-SubCell"/>
</dbReference>
<comment type="caution">
    <text evidence="20">The sequence shown here is derived from an EMBL/GenBank/DDBJ whole genome shotgun (WGS) entry which is preliminary data.</text>
</comment>
<dbReference type="NCBIfam" id="TIGR01173">
    <property type="entry name" value="glmU"/>
    <property type="match status" value="1"/>
</dbReference>
<dbReference type="GO" id="GO:0008360">
    <property type="term" value="P:regulation of cell shape"/>
    <property type="evidence" value="ECO:0007669"/>
    <property type="project" value="UniProtKB-KW"/>
</dbReference>
<feature type="binding site" evidence="18">
    <location>
        <position position="158"/>
    </location>
    <ligand>
        <name>UDP-N-acetyl-alpha-D-glucosamine</name>
        <dbReference type="ChEBI" id="CHEBI:57705"/>
    </ligand>
</feature>
<keyword evidence="4 18" id="KW-0963">Cytoplasm</keyword>
<evidence type="ECO:0000256" key="5">
    <source>
        <dbReference type="ARBA" id="ARBA00022679"/>
    </source>
</evidence>
<keyword evidence="6 18" id="KW-0548">Nucleotidyltransferase</keyword>
<keyword evidence="11 18" id="KW-0573">Peptidoglycan synthesis</keyword>
<dbReference type="AlphaFoldDB" id="A0A7C1JST8"/>
<feature type="binding site" evidence="18">
    <location>
        <position position="367"/>
    </location>
    <ligand>
        <name>UDP-N-acetyl-alpha-D-glucosamine</name>
        <dbReference type="ChEBI" id="CHEBI:57705"/>
    </ligand>
</feature>
<keyword evidence="12 18" id="KW-0511">Multifunctional enzyme</keyword>
<dbReference type="Gene3D" id="3.90.550.10">
    <property type="entry name" value="Spore Coat Polysaccharide Biosynthesis Protein SpsA, Chain A"/>
    <property type="match status" value="1"/>
</dbReference>
<dbReference type="InterPro" id="IPR001451">
    <property type="entry name" value="Hexapep"/>
</dbReference>
<dbReference type="SUPFAM" id="SSF51161">
    <property type="entry name" value="Trimeric LpxA-like enzymes"/>
    <property type="match status" value="1"/>
</dbReference>
<feature type="binding site" evidence="18">
    <location>
        <position position="22"/>
    </location>
    <ligand>
        <name>UDP-N-acetyl-alpha-D-glucosamine</name>
        <dbReference type="ChEBI" id="CHEBI:57705"/>
    </ligand>
</feature>
<dbReference type="InterPro" id="IPR029044">
    <property type="entry name" value="Nucleotide-diphossugar_trans"/>
</dbReference>
<dbReference type="CDD" id="cd03353">
    <property type="entry name" value="LbH_GlmU_C"/>
    <property type="match status" value="1"/>
</dbReference>
<feature type="region of interest" description="Linker" evidence="18">
    <location>
        <begin position="232"/>
        <end position="252"/>
    </location>
</feature>
<evidence type="ECO:0000256" key="14">
    <source>
        <dbReference type="ARBA" id="ARBA00023316"/>
    </source>
</evidence>
<proteinExistence type="inferred from homology"/>
<organism evidence="20">
    <name type="scientific">Caldilinea aerophila</name>
    <dbReference type="NCBI Taxonomy" id="133453"/>
    <lineage>
        <taxon>Bacteria</taxon>
        <taxon>Bacillati</taxon>
        <taxon>Chloroflexota</taxon>
        <taxon>Caldilineae</taxon>
        <taxon>Caldilineales</taxon>
        <taxon>Caldilineaceae</taxon>
        <taxon>Caldilinea</taxon>
    </lineage>
</organism>
<dbReference type="GO" id="GO:0009245">
    <property type="term" value="P:lipid A biosynthetic process"/>
    <property type="evidence" value="ECO:0007669"/>
    <property type="project" value="UniProtKB-UniRule"/>
</dbReference>
<comment type="cofactor">
    <cofactor evidence="18">
        <name>Mg(2+)</name>
        <dbReference type="ChEBI" id="CHEBI:18420"/>
    </cofactor>
    <text evidence="18">Binds 1 Mg(2+) ion per subunit.</text>
</comment>